<dbReference type="FunFam" id="1.10.287.130:FF:000001">
    <property type="entry name" value="Two-component sensor histidine kinase"/>
    <property type="match status" value="1"/>
</dbReference>
<evidence type="ECO:0000256" key="2">
    <source>
        <dbReference type="ARBA" id="ARBA00004236"/>
    </source>
</evidence>
<keyword evidence="11" id="KW-1185">Reference proteome</keyword>
<keyword evidence="4" id="KW-0597">Phosphoprotein</keyword>
<dbReference type="SMART" id="SM00387">
    <property type="entry name" value="HATPase_c"/>
    <property type="match status" value="1"/>
</dbReference>
<dbReference type="CDD" id="cd00082">
    <property type="entry name" value="HisKA"/>
    <property type="match status" value="1"/>
</dbReference>
<dbReference type="SMART" id="SM00388">
    <property type="entry name" value="HisKA"/>
    <property type="match status" value="1"/>
</dbReference>
<evidence type="ECO:0000259" key="9">
    <source>
        <dbReference type="PROSITE" id="PS50109"/>
    </source>
</evidence>
<dbReference type="CDD" id="cd00075">
    <property type="entry name" value="HATPase"/>
    <property type="match status" value="1"/>
</dbReference>
<keyword evidence="5" id="KW-0808">Transferase</keyword>
<evidence type="ECO:0000256" key="1">
    <source>
        <dbReference type="ARBA" id="ARBA00000085"/>
    </source>
</evidence>
<dbReference type="EC" id="2.7.13.3" evidence="3"/>
<dbReference type="STRING" id="587636.SAMN05216199_3482"/>
<evidence type="ECO:0000313" key="11">
    <source>
        <dbReference type="Proteomes" id="UP000199019"/>
    </source>
</evidence>
<dbReference type="Gene3D" id="1.10.287.130">
    <property type="match status" value="1"/>
</dbReference>
<comment type="catalytic activity">
    <reaction evidence="1">
        <text>ATP + protein L-histidine = ADP + protein N-phospho-L-histidine.</text>
        <dbReference type="EC" id="2.7.13.3"/>
    </reaction>
</comment>
<name>A0A1H9X803_9MICO</name>
<feature type="transmembrane region" description="Helical" evidence="8">
    <location>
        <begin position="37"/>
        <end position="58"/>
    </location>
</feature>
<dbReference type="OrthoDB" id="9806130at2"/>
<evidence type="ECO:0000256" key="3">
    <source>
        <dbReference type="ARBA" id="ARBA00012438"/>
    </source>
</evidence>
<dbReference type="InterPro" id="IPR003594">
    <property type="entry name" value="HATPase_dom"/>
</dbReference>
<comment type="subcellular location">
    <subcellularLocation>
        <location evidence="2">Cell membrane</location>
    </subcellularLocation>
</comment>
<dbReference type="InterPro" id="IPR004358">
    <property type="entry name" value="Sig_transdc_His_kin-like_C"/>
</dbReference>
<dbReference type="PANTHER" id="PTHR43547:SF2">
    <property type="entry name" value="HYBRID SIGNAL TRANSDUCTION HISTIDINE KINASE C"/>
    <property type="match status" value="1"/>
</dbReference>
<evidence type="ECO:0000313" key="10">
    <source>
        <dbReference type="EMBL" id="SES42270.1"/>
    </source>
</evidence>
<dbReference type="InterPro" id="IPR003661">
    <property type="entry name" value="HisK_dim/P_dom"/>
</dbReference>
<dbReference type="InterPro" id="IPR036890">
    <property type="entry name" value="HATPase_C_sf"/>
</dbReference>
<dbReference type="SUPFAM" id="SSF55874">
    <property type="entry name" value="ATPase domain of HSP90 chaperone/DNA topoisomerase II/histidine kinase"/>
    <property type="match status" value="1"/>
</dbReference>
<dbReference type="PRINTS" id="PR00344">
    <property type="entry name" value="BCTRLSENSOR"/>
</dbReference>
<dbReference type="GO" id="GO:0000155">
    <property type="term" value="F:phosphorelay sensor kinase activity"/>
    <property type="evidence" value="ECO:0007669"/>
    <property type="project" value="InterPro"/>
</dbReference>
<gene>
    <name evidence="10" type="ORF">SAMN05216199_3482</name>
</gene>
<dbReference type="PROSITE" id="PS50109">
    <property type="entry name" value="HIS_KIN"/>
    <property type="match status" value="1"/>
</dbReference>
<proteinExistence type="predicted"/>
<keyword evidence="7" id="KW-0902">Two-component regulatory system</keyword>
<reference evidence="11" key="1">
    <citation type="submission" date="2016-10" db="EMBL/GenBank/DDBJ databases">
        <authorList>
            <person name="Varghese N."/>
            <person name="Submissions S."/>
        </authorList>
    </citation>
    <scope>NUCLEOTIDE SEQUENCE [LARGE SCALE GENOMIC DNA]</scope>
    <source>
        <strain evidence="11">CGMCC 1.6963</strain>
    </source>
</reference>
<dbReference type="AlphaFoldDB" id="A0A1H9X803"/>
<evidence type="ECO:0000256" key="8">
    <source>
        <dbReference type="SAM" id="Phobius"/>
    </source>
</evidence>
<evidence type="ECO:0000256" key="5">
    <source>
        <dbReference type="ARBA" id="ARBA00022679"/>
    </source>
</evidence>
<evidence type="ECO:0000256" key="6">
    <source>
        <dbReference type="ARBA" id="ARBA00022777"/>
    </source>
</evidence>
<dbReference type="InterPro" id="IPR005467">
    <property type="entry name" value="His_kinase_dom"/>
</dbReference>
<keyword evidence="8" id="KW-0812">Transmembrane</keyword>
<dbReference type="InterPro" id="IPR036097">
    <property type="entry name" value="HisK_dim/P_sf"/>
</dbReference>
<feature type="domain" description="Histidine kinase" evidence="9">
    <location>
        <begin position="123"/>
        <end position="349"/>
    </location>
</feature>
<sequence>MNSVEVQAVLLSALVAAATGLLGAVVVVRLARVRPAWAAATAPLVVVLSLAAGVYASARAMLLTERESNTVLLVLLAALPVAAVLGAATALRVQDLARARAREAAERDRDRQVEERRRELVTWVSHDLRTPLAGMQAVTEALQDGVAPDPAEYLARMRAEVARMSSMVDDLLALSRLQSPTLRLRVQRVSLADVVSDVVAWAQPLADARGVRLSGGAEGPVPADVDPGEVGRAVGNLVVNALRHTPAGGDVRVAVQLEPAGRAGGAAAATVVVRDGCGGIAQEALGRVFEPGWRAAASRSPEDRSPQDGGGAGLGLAIVRGVATAHGGTAEVANEPPGCRFTLRLPVASTSPG</sequence>
<feature type="transmembrane region" description="Helical" evidence="8">
    <location>
        <begin position="70"/>
        <end position="93"/>
    </location>
</feature>
<keyword evidence="8" id="KW-1133">Transmembrane helix</keyword>
<dbReference type="Pfam" id="PF00512">
    <property type="entry name" value="HisKA"/>
    <property type="match status" value="1"/>
</dbReference>
<dbReference type="PANTHER" id="PTHR43547">
    <property type="entry name" value="TWO-COMPONENT HISTIDINE KINASE"/>
    <property type="match status" value="1"/>
</dbReference>
<protein>
    <recommendedName>
        <fullName evidence="3">histidine kinase</fullName>
        <ecNumber evidence="3">2.7.13.3</ecNumber>
    </recommendedName>
</protein>
<dbReference type="Pfam" id="PF02518">
    <property type="entry name" value="HATPase_c"/>
    <property type="match status" value="1"/>
</dbReference>
<dbReference type="RefSeq" id="WP_091761104.1">
    <property type="nucleotide sequence ID" value="NZ_FOHB01000007.1"/>
</dbReference>
<evidence type="ECO:0000256" key="4">
    <source>
        <dbReference type="ARBA" id="ARBA00022553"/>
    </source>
</evidence>
<keyword evidence="6 10" id="KW-0418">Kinase</keyword>
<evidence type="ECO:0000256" key="7">
    <source>
        <dbReference type="ARBA" id="ARBA00023012"/>
    </source>
</evidence>
<dbReference type="EMBL" id="FOHB01000007">
    <property type="protein sequence ID" value="SES42270.1"/>
    <property type="molecule type" value="Genomic_DNA"/>
</dbReference>
<keyword evidence="8" id="KW-0472">Membrane</keyword>
<feature type="transmembrane region" description="Helical" evidence="8">
    <location>
        <begin position="6"/>
        <end position="30"/>
    </location>
</feature>
<dbReference type="Proteomes" id="UP000199019">
    <property type="component" value="Unassembled WGS sequence"/>
</dbReference>
<organism evidence="10 11">
    <name type="scientific">Pedococcus cremeus</name>
    <dbReference type="NCBI Taxonomy" id="587636"/>
    <lineage>
        <taxon>Bacteria</taxon>
        <taxon>Bacillati</taxon>
        <taxon>Actinomycetota</taxon>
        <taxon>Actinomycetes</taxon>
        <taxon>Micrococcales</taxon>
        <taxon>Intrasporangiaceae</taxon>
        <taxon>Pedococcus</taxon>
    </lineage>
</organism>
<accession>A0A1H9X803</accession>
<dbReference type="GO" id="GO:0005886">
    <property type="term" value="C:plasma membrane"/>
    <property type="evidence" value="ECO:0007669"/>
    <property type="project" value="UniProtKB-SubCell"/>
</dbReference>
<dbReference type="SUPFAM" id="SSF47384">
    <property type="entry name" value="Homodimeric domain of signal transducing histidine kinase"/>
    <property type="match status" value="1"/>
</dbReference>
<dbReference type="Gene3D" id="3.30.565.10">
    <property type="entry name" value="Histidine kinase-like ATPase, C-terminal domain"/>
    <property type="match status" value="1"/>
</dbReference>